<dbReference type="AlphaFoldDB" id="A0A2H1X323"/>
<proteinExistence type="predicted"/>
<evidence type="ECO:0000313" key="2">
    <source>
        <dbReference type="EMBL" id="SOQ59699.1"/>
    </source>
</evidence>
<keyword evidence="1" id="KW-1133">Transmembrane helix</keyword>
<accession>A0A2H1X323</accession>
<reference evidence="2" key="1">
    <citation type="submission" date="2016-07" db="EMBL/GenBank/DDBJ databases">
        <authorList>
            <person name="Bretaudeau A."/>
        </authorList>
    </citation>
    <scope>NUCLEOTIDE SEQUENCE</scope>
    <source>
        <strain evidence="2">Rice</strain>
        <tissue evidence="2">Whole body</tissue>
    </source>
</reference>
<keyword evidence="1" id="KW-0472">Membrane</keyword>
<evidence type="ECO:0000256" key="1">
    <source>
        <dbReference type="SAM" id="Phobius"/>
    </source>
</evidence>
<feature type="transmembrane region" description="Helical" evidence="1">
    <location>
        <begin position="39"/>
        <end position="57"/>
    </location>
</feature>
<dbReference type="EMBL" id="ODYU01013050">
    <property type="protein sequence ID" value="SOQ59699.1"/>
    <property type="molecule type" value="Genomic_DNA"/>
</dbReference>
<sequence length="95" mass="10575">MTFPALLTKNHPVPSPALSRSPGNLLRCLQLWIGHQPYWAPPVVVWLWTLTFIYLISSPALGEARRSVSLLLTKNHPVPTPAFRPGAPLNLKEES</sequence>
<organism evidence="2">
    <name type="scientific">Spodoptera frugiperda</name>
    <name type="common">Fall armyworm</name>
    <dbReference type="NCBI Taxonomy" id="7108"/>
    <lineage>
        <taxon>Eukaryota</taxon>
        <taxon>Metazoa</taxon>
        <taxon>Ecdysozoa</taxon>
        <taxon>Arthropoda</taxon>
        <taxon>Hexapoda</taxon>
        <taxon>Insecta</taxon>
        <taxon>Pterygota</taxon>
        <taxon>Neoptera</taxon>
        <taxon>Endopterygota</taxon>
        <taxon>Lepidoptera</taxon>
        <taxon>Glossata</taxon>
        <taxon>Ditrysia</taxon>
        <taxon>Noctuoidea</taxon>
        <taxon>Noctuidae</taxon>
        <taxon>Amphipyrinae</taxon>
        <taxon>Spodoptera</taxon>
    </lineage>
</organism>
<name>A0A2H1X323_SPOFR</name>
<keyword evidence="1" id="KW-0812">Transmembrane</keyword>
<gene>
    <name evidence="2" type="ORF">SFRICE_007799</name>
</gene>
<protein>
    <submittedName>
        <fullName evidence="2">SFRICE_007799</fullName>
    </submittedName>
</protein>